<dbReference type="RefSeq" id="WP_146783166.1">
    <property type="nucleotide sequence ID" value="NZ_CP042434.1"/>
</dbReference>
<dbReference type="Proteomes" id="UP000321291">
    <property type="component" value="Chromosome"/>
</dbReference>
<organism evidence="2 3">
    <name type="scientific">Arachidicoccus ginsenosidivorans</name>
    <dbReference type="NCBI Taxonomy" id="496057"/>
    <lineage>
        <taxon>Bacteria</taxon>
        <taxon>Pseudomonadati</taxon>
        <taxon>Bacteroidota</taxon>
        <taxon>Chitinophagia</taxon>
        <taxon>Chitinophagales</taxon>
        <taxon>Chitinophagaceae</taxon>
        <taxon>Arachidicoccus</taxon>
    </lineage>
</organism>
<evidence type="ECO:0000313" key="3">
    <source>
        <dbReference type="Proteomes" id="UP000321291"/>
    </source>
</evidence>
<keyword evidence="1" id="KW-0732">Signal</keyword>
<reference evidence="2 3" key="1">
    <citation type="journal article" date="2017" name="Int. J. Syst. Evol. Microbiol.">
        <title>Arachidicoccus ginsenosidivorans sp. nov., with ginsenoside-converting activity isolated from ginseng cultivating soil.</title>
        <authorList>
            <person name="Siddiqi M.Z."/>
            <person name="Aslam Z."/>
            <person name="Im W.T."/>
        </authorList>
    </citation>
    <scope>NUCLEOTIDE SEQUENCE [LARGE SCALE GENOMIC DNA]</scope>
    <source>
        <strain evidence="2 3">Gsoil 809</strain>
    </source>
</reference>
<proteinExistence type="predicted"/>
<evidence type="ECO:0000313" key="2">
    <source>
        <dbReference type="EMBL" id="QEC72550.1"/>
    </source>
</evidence>
<sequence length="314" mass="36019">MKKTLLFITVLLGLAFTGFAQSTNKIFTSDIDNFWNAFDHIQTTKDYSKKLQFIRTLYIDKGTKGLKAFMAARDYNDTLYVNLINRLPKFWHSIRPNTLRIKNKTSELKDAIKNLKRLYPELKDAEMYFTIGGLRSGGTVMNQMVLVGAEIATGDSTIDMSEFKSNWLKNVFANQSIDNIVFLNIHEYIHTQQIGEGATLLSKSIHEGACDFIAEMATQKPIKTSYQTYGQAHNNEIKALFKKQMHSNNYSDWLYNGSHAKTCADLGYYVGYQICKSYFDHAKNKRKAIQEIICLDYDNAQAIDSFLIQSQYFN</sequence>
<dbReference type="AlphaFoldDB" id="A0A5B8VM02"/>
<evidence type="ECO:0000256" key="1">
    <source>
        <dbReference type="SAM" id="SignalP"/>
    </source>
</evidence>
<accession>A0A5B8VM02</accession>
<dbReference type="Pfam" id="PF25594">
    <property type="entry name" value="GldB_lipo"/>
    <property type="match status" value="1"/>
</dbReference>
<name>A0A5B8VM02_9BACT</name>
<dbReference type="KEGG" id="agi:FSB73_13560"/>
<gene>
    <name evidence="2" type="ORF">FSB73_13560</name>
</gene>
<feature type="signal peptide" evidence="1">
    <location>
        <begin position="1"/>
        <end position="20"/>
    </location>
</feature>
<dbReference type="InterPro" id="IPR019853">
    <property type="entry name" value="GldB-like"/>
</dbReference>
<protein>
    <submittedName>
        <fullName evidence="2">Uncharacterized protein</fullName>
    </submittedName>
</protein>
<dbReference type="EMBL" id="CP042434">
    <property type="protein sequence ID" value="QEC72550.1"/>
    <property type="molecule type" value="Genomic_DNA"/>
</dbReference>
<keyword evidence="3" id="KW-1185">Reference proteome</keyword>
<dbReference type="OrthoDB" id="6402335at2"/>
<feature type="chain" id="PRO_5022829569" evidence="1">
    <location>
        <begin position="21"/>
        <end position="314"/>
    </location>
</feature>